<feature type="region of interest" description="Disordered" evidence="1">
    <location>
        <begin position="1"/>
        <end position="39"/>
    </location>
</feature>
<reference evidence="2" key="1">
    <citation type="submission" date="2020-05" db="EMBL/GenBank/DDBJ databases">
        <title>Mycena genomes resolve the evolution of fungal bioluminescence.</title>
        <authorList>
            <person name="Tsai I.J."/>
        </authorList>
    </citation>
    <scope>NUCLEOTIDE SEQUENCE</scope>
    <source>
        <strain evidence="2">CCC161011</strain>
    </source>
</reference>
<name>A0A8H6Z2I2_9AGAR</name>
<dbReference type="EMBL" id="JACAZI010000002">
    <property type="protein sequence ID" value="KAF7369181.1"/>
    <property type="molecule type" value="Genomic_DNA"/>
</dbReference>
<proteinExistence type="predicted"/>
<evidence type="ECO:0000313" key="3">
    <source>
        <dbReference type="Proteomes" id="UP000620124"/>
    </source>
</evidence>
<accession>A0A8H6Z2I2</accession>
<dbReference type="OrthoDB" id="3251070at2759"/>
<evidence type="ECO:0000313" key="2">
    <source>
        <dbReference type="EMBL" id="KAF7369181.1"/>
    </source>
</evidence>
<dbReference type="Proteomes" id="UP000620124">
    <property type="component" value="Unassembled WGS sequence"/>
</dbReference>
<keyword evidence="3" id="KW-1185">Reference proteome</keyword>
<organism evidence="2 3">
    <name type="scientific">Mycena venus</name>
    <dbReference type="NCBI Taxonomy" id="2733690"/>
    <lineage>
        <taxon>Eukaryota</taxon>
        <taxon>Fungi</taxon>
        <taxon>Dikarya</taxon>
        <taxon>Basidiomycota</taxon>
        <taxon>Agaricomycotina</taxon>
        <taxon>Agaricomycetes</taxon>
        <taxon>Agaricomycetidae</taxon>
        <taxon>Agaricales</taxon>
        <taxon>Marasmiineae</taxon>
        <taxon>Mycenaceae</taxon>
        <taxon>Mycena</taxon>
    </lineage>
</organism>
<dbReference type="AlphaFoldDB" id="A0A8H6Z2I2"/>
<evidence type="ECO:0008006" key="4">
    <source>
        <dbReference type="Google" id="ProtNLM"/>
    </source>
</evidence>
<evidence type="ECO:0000256" key="1">
    <source>
        <dbReference type="SAM" id="MobiDB-lite"/>
    </source>
</evidence>
<comment type="caution">
    <text evidence="2">The sequence shown here is derived from an EMBL/GenBank/DDBJ whole genome shotgun (WGS) entry which is preliminary data.</text>
</comment>
<protein>
    <recommendedName>
        <fullName evidence="4">F-box domain-containing protein</fullName>
    </recommendedName>
</protein>
<sequence>MPPRKSRRRLEPPPQEKIAEDPNSIPKNPKNGGDPNASLPLVQLPPELFDAIIENYATLPSTFYYDTHSIPDLKYYERNDALTALSQTCTALRVITLPRLWARLDICRVPERARGTWYKYTMQAIERKANGIAVSPPDTALPALWAMLSKLPNLRTIQVVVCKTPGFAKSVADLKLELPNVTALFIPNEVSVLQRLCPNATHVRCAGGTGAALISALTDKTEVFDGMVDWKDLKLVDRLIKKAPNLRTLELRRPMNWGMPHTSQDTVPAEWNQVIPKLASLKKLAELILTFPAAEDKPGDAALIESARKLMRTDQSAVAGERRLVVRHIVARNYMNHEQDEDVMTSCTTETFESS</sequence>
<gene>
    <name evidence="2" type="ORF">MVEN_00245300</name>
</gene>